<dbReference type="InterPro" id="IPR019831">
    <property type="entry name" value="Mn/Fe_SOD_N"/>
</dbReference>
<feature type="domain" description="Manganese/iron superoxide dismutase C-terminal" evidence="9">
    <location>
        <begin position="92"/>
        <end position="194"/>
    </location>
</feature>
<feature type="domain" description="Manganese/iron superoxide dismutase N-terminal" evidence="8">
    <location>
        <begin position="3"/>
        <end position="86"/>
    </location>
</feature>
<keyword evidence="3 6" id="KW-0479">Metal-binding</keyword>
<dbReference type="Proteomes" id="UP000256310">
    <property type="component" value="Unassembled WGS sequence"/>
</dbReference>
<dbReference type="Pfam" id="PF02777">
    <property type="entry name" value="Sod_Fe_C"/>
    <property type="match status" value="1"/>
</dbReference>
<evidence type="ECO:0000256" key="5">
    <source>
        <dbReference type="ARBA" id="ARBA00023004"/>
    </source>
</evidence>
<comment type="catalytic activity">
    <reaction evidence="7">
        <text>2 superoxide + 2 H(+) = H2O2 + O2</text>
        <dbReference type="Rhea" id="RHEA:20696"/>
        <dbReference type="ChEBI" id="CHEBI:15378"/>
        <dbReference type="ChEBI" id="CHEBI:15379"/>
        <dbReference type="ChEBI" id="CHEBI:16240"/>
        <dbReference type="ChEBI" id="CHEBI:18421"/>
        <dbReference type="EC" id="1.15.1.1"/>
    </reaction>
</comment>
<feature type="binding site" evidence="6">
    <location>
        <position position="27"/>
    </location>
    <ligand>
        <name>Mn(2+)</name>
        <dbReference type="ChEBI" id="CHEBI:29035"/>
    </ligand>
</feature>
<gene>
    <name evidence="10" type="ORF">DFR46_0461</name>
</gene>
<dbReference type="Gene3D" id="3.55.40.20">
    <property type="entry name" value="Iron/manganese superoxide dismutase, C-terminal domain"/>
    <property type="match status" value="1"/>
</dbReference>
<evidence type="ECO:0000313" key="11">
    <source>
        <dbReference type="Proteomes" id="UP000256310"/>
    </source>
</evidence>
<dbReference type="SUPFAM" id="SSF46609">
    <property type="entry name" value="Fe,Mn superoxide dismutase (SOD), N-terminal domain"/>
    <property type="match status" value="1"/>
</dbReference>
<evidence type="ECO:0000259" key="9">
    <source>
        <dbReference type="Pfam" id="PF02777"/>
    </source>
</evidence>
<name>A0A3D9FD38_9SPHN</name>
<dbReference type="Gene3D" id="1.10.287.990">
    <property type="entry name" value="Fe,Mn superoxide dismutase (SOD) domain"/>
    <property type="match status" value="1"/>
</dbReference>
<comment type="function">
    <text evidence="7">Destroys radicals which are normally produced within the cells and which are toxic to biological systems.</text>
</comment>
<comment type="similarity">
    <text evidence="1 7">Belongs to the iron/manganese superoxide dismutase family.</text>
</comment>
<dbReference type="PROSITE" id="PS00088">
    <property type="entry name" value="SOD_MN"/>
    <property type="match status" value="1"/>
</dbReference>
<dbReference type="InterPro" id="IPR036314">
    <property type="entry name" value="SOD_C_sf"/>
</dbReference>
<dbReference type="EC" id="1.15.1.1" evidence="2 7"/>
<dbReference type="FunFam" id="1.10.287.990:FF:000002">
    <property type="entry name" value="Superoxide dismutase"/>
    <property type="match status" value="1"/>
</dbReference>
<evidence type="ECO:0000256" key="3">
    <source>
        <dbReference type="ARBA" id="ARBA00022723"/>
    </source>
</evidence>
<evidence type="ECO:0000256" key="6">
    <source>
        <dbReference type="PIRSR" id="PIRSR000349-1"/>
    </source>
</evidence>
<keyword evidence="4 7" id="KW-0560">Oxidoreductase</keyword>
<dbReference type="InterPro" id="IPR036324">
    <property type="entry name" value="Mn/Fe_SOD_N_sf"/>
</dbReference>
<evidence type="ECO:0000313" key="10">
    <source>
        <dbReference type="EMBL" id="RED15467.1"/>
    </source>
</evidence>
<dbReference type="InterPro" id="IPR019832">
    <property type="entry name" value="Mn/Fe_SOD_C"/>
</dbReference>
<keyword evidence="11" id="KW-1185">Reference proteome</keyword>
<accession>A0A3D9FD38</accession>
<dbReference type="OrthoDB" id="9803125at2"/>
<dbReference type="GO" id="GO:0046872">
    <property type="term" value="F:metal ion binding"/>
    <property type="evidence" value="ECO:0007669"/>
    <property type="project" value="UniProtKB-KW"/>
</dbReference>
<dbReference type="PANTHER" id="PTHR42769">
    <property type="entry name" value="SUPEROXIDE DISMUTASE"/>
    <property type="match status" value="1"/>
</dbReference>
<dbReference type="RefSeq" id="WP_116234984.1">
    <property type="nucleotide sequence ID" value="NZ_QRDP01000004.1"/>
</dbReference>
<evidence type="ECO:0000256" key="1">
    <source>
        <dbReference type="ARBA" id="ARBA00008714"/>
    </source>
</evidence>
<evidence type="ECO:0000256" key="2">
    <source>
        <dbReference type="ARBA" id="ARBA00012682"/>
    </source>
</evidence>
<comment type="caution">
    <text evidence="10">The sequence shown here is derived from an EMBL/GenBank/DDBJ whole genome shotgun (WGS) entry which is preliminary data.</text>
</comment>
<dbReference type="EMBL" id="QRDP01000004">
    <property type="protein sequence ID" value="RED15467.1"/>
    <property type="molecule type" value="Genomic_DNA"/>
</dbReference>
<reference evidence="10 11" key="1">
    <citation type="submission" date="2018-07" db="EMBL/GenBank/DDBJ databases">
        <title>Genomic Encyclopedia of Type Strains, Phase IV (KMG-IV): sequencing the most valuable type-strain genomes for metagenomic binning, comparative biology and taxonomic classification.</title>
        <authorList>
            <person name="Goeker M."/>
        </authorList>
    </citation>
    <scope>NUCLEOTIDE SEQUENCE [LARGE SCALE GENOMIC DNA]</scope>
    <source>
        <strain evidence="10 11">DSM 26725</strain>
    </source>
</reference>
<evidence type="ECO:0000256" key="7">
    <source>
        <dbReference type="RuleBase" id="RU000414"/>
    </source>
</evidence>
<dbReference type="Pfam" id="PF00081">
    <property type="entry name" value="Sod_Fe_N"/>
    <property type="match status" value="1"/>
</dbReference>
<feature type="binding site" evidence="6">
    <location>
        <position position="160"/>
    </location>
    <ligand>
        <name>Mn(2+)</name>
        <dbReference type="ChEBI" id="CHEBI:29035"/>
    </ligand>
</feature>
<feature type="binding site" evidence="6">
    <location>
        <position position="78"/>
    </location>
    <ligand>
        <name>Mn(2+)</name>
        <dbReference type="ChEBI" id="CHEBI:29035"/>
    </ligand>
</feature>
<feature type="binding site" evidence="6">
    <location>
        <position position="164"/>
    </location>
    <ligand>
        <name>Mn(2+)</name>
        <dbReference type="ChEBI" id="CHEBI:29035"/>
    </ligand>
</feature>
<dbReference type="AlphaFoldDB" id="A0A3D9FD38"/>
<protein>
    <recommendedName>
        <fullName evidence="2 7">Superoxide dismutase</fullName>
        <ecNumber evidence="2 7">1.15.1.1</ecNumber>
    </recommendedName>
</protein>
<keyword evidence="5" id="KW-0408">Iron</keyword>
<dbReference type="InterPro" id="IPR019833">
    <property type="entry name" value="Mn/Fe_SOD_BS"/>
</dbReference>
<dbReference type="PANTHER" id="PTHR42769:SF3">
    <property type="entry name" value="SUPEROXIDE DISMUTASE [FE] 2, CHLOROPLASTIC"/>
    <property type="match status" value="1"/>
</dbReference>
<dbReference type="GO" id="GO:0004784">
    <property type="term" value="F:superoxide dismutase activity"/>
    <property type="evidence" value="ECO:0007669"/>
    <property type="project" value="UniProtKB-EC"/>
</dbReference>
<dbReference type="SUPFAM" id="SSF54719">
    <property type="entry name" value="Fe,Mn superoxide dismutase (SOD), C-terminal domain"/>
    <property type="match status" value="1"/>
</dbReference>
<sequence>MAFELPALPYSKDAFGDLISAKTFEYHHGKHHQAYVDKTNAAIEGGELENARLSEVILAAKNSGDQGLFNNAAQVWNHSFYWKCLSSEKQNPSGALAAHIEDSFGSKSALLEALKAEATGHFASGWAWLILNGDALEITSLHDADTPVAHEGMKPLLTIDVWEHAYYLDYQNGRGDYVDAILNNAVNWEFVAKNLDGDGVSRADQG</sequence>
<organism evidence="10 11">
    <name type="scientific">Parasphingopyxis lamellibrachiae</name>
    <dbReference type="NCBI Taxonomy" id="680125"/>
    <lineage>
        <taxon>Bacteria</taxon>
        <taxon>Pseudomonadati</taxon>
        <taxon>Pseudomonadota</taxon>
        <taxon>Alphaproteobacteria</taxon>
        <taxon>Sphingomonadales</taxon>
        <taxon>Sphingomonadaceae</taxon>
        <taxon>Parasphingopyxis</taxon>
    </lineage>
</organism>
<evidence type="ECO:0000256" key="4">
    <source>
        <dbReference type="ARBA" id="ARBA00023002"/>
    </source>
</evidence>
<dbReference type="PIRSF" id="PIRSF000349">
    <property type="entry name" value="SODismutase"/>
    <property type="match status" value="1"/>
</dbReference>
<proteinExistence type="inferred from homology"/>
<dbReference type="PRINTS" id="PR01703">
    <property type="entry name" value="MNSODISMTASE"/>
</dbReference>
<evidence type="ECO:0000259" key="8">
    <source>
        <dbReference type="Pfam" id="PF00081"/>
    </source>
</evidence>
<dbReference type="InterPro" id="IPR001189">
    <property type="entry name" value="Mn/Fe_SOD"/>
</dbReference>